<feature type="transmembrane region" description="Helical" evidence="1">
    <location>
        <begin position="49"/>
        <end position="67"/>
    </location>
</feature>
<dbReference type="RefSeq" id="WP_285969375.1">
    <property type="nucleotide sequence ID" value="NZ_CP127294.1"/>
</dbReference>
<proteinExistence type="predicted"/>
<evidence type="ECO:0000313" key="2">
    <source>
        <dbReference type="EMBL" id="WIX78668.1"/>
    </source>
</evidence>
<keyword evidence="1" id="KW-0472">Membrane</keyword>
<sequence>MTHEEPHARDGGAGRRGFAEETRTDAVAQEYQKLHQPAAASSGRRRLACVLRIVFGVVWAIDASFKWRPEFLRGQVFAHQFGIHDQVTTPVIRQWIDLWQYIGAVAPAGLGVGTAIVETLIAVGLLTGTLSNVVYVGSAVYSFGIWSAAEAFGLPWFAAGATDIGPSIGYIIAALALLAAPGNALWSVDRALRPRLGKYGWLCGD</sequence>
<keyword evidence="1" id="KW-1133">Transmembrane helix</keyword>
<feature type="transmembrane region" description="Helical" evidence="1">
    <location>
        <begin position="168"/>
        <end position="188"/>
    </location>
</feature>
<gene>
    <name evidence="2" type="ORF">QRX50_46265</name>
</gene>
<dbReference type="Proteomes" id="UP001236014">
    <property type="component" value="Chromosome"/>
</dbReference>
<keyword evidence="1" id="KW-0812">Transmembrane</keyword>
<evidence type="ECO:0000256" key="1">
    <source>
        <dbReference type="SAM" id="Phobius"/>
    </source>
</evidence>
<dbReference type="AlphaFoldDB" id="A0A9Y2MVC2"/>
<protein>
    <recommendedName>
        <fullName evidence="4">DoxX family protein</fullName>
    </recommendedName>
</protein>
<name>A0A9Y2MVC2_9PSEU</name>
<organism evidence="2 3">
    <name type="scientific">Amycolatopsis carbonis</name>
    <dbReference type="NCBI Taxonomy" id="715471"/>
    <lineage>
        <taxon>Bacteria</taxon>
        <taxon>Bacillati</taxon>
        <taxon>Actinomycetota</taxon>
        <taxon>Actinomycetes</taxon>
        <taxon>Pseudonocardiales</taxon>
        <taxon>Pseudonocardiaceae</taxon>
        <taxon>Amycolatopsis</taxon>
    </lineage>
</organism>
<feature type="transmembrane region" description="Helical" evidence="1">
    <location>
        <begin position="98"/>
        <end position="126"/>
    </location>
</feature>
<evidence type="ECO:0008006" key="4">
    <source>
        <dbReference type="Google" id="ProtNLM"/>
    </source>
</evidence>
<dbReference type="EMBL" id="CP127294">
    <property type="protein sequence ID" value="WIX78668.1"/>
    <property type="molecule type" value="Genomic_DNA"/>
</dbReference>
<dbReference type="KEGG" id="acab:QRX50_46265"/>
<reference evidence="2 3" key="1">
    <citation type="submission" date="2023-06" db="EMBL/GenBank/DDBJ databases">
        <authorList>
            <person name="Oyuntsetseg B."/>
            <person name="Kim S.B."/>
        </authorList>
    </citation>
    <scope>NUCLEOTIDE SEQUENCE [LARGE SCALE GENOMIC DNA]</scope>
    <source>
        <strain evidence="2 3">2-15</strain>
    </source>
</reference>
<feature type="transmembrane region" description="Helical" evidence="1">
    <location>
        <begin position="133"/>
        <end position="156"/>
    </location>
</feature>
<keyword evidence="3" id="KW-1185">Reference proteome</keyword>
<accession>A0A9Y2MVC2</accession>
<evidence type="ECO:0000313" key="3">
    <source>
        <dbReference type="Proteomes" id="UP001236014"/>
    </source>
</evidence>